<evidence type="ECO:0000313" key="2">
    <source>
        <dbReference type="Proteomes" id="UP001501321"/>
    </source>
</evidence>
<dbReference type="EMBL" id="BAABFC010000013">
    <property type="protein sequence ID" value="GAA4499959.1"/>
    <property type="molecule type" value="Genomic_DNA"/>
</dbReference>
<evidence type="ECO:0000313" key="1">
    <source>
        <dbReference type="EMBL" id="GAA4499959.1"/>
    </source>
</evidence>
<sequence length="141" mass="15862">MQQAQFHILADTTSLADARLACLLATQAYRAGQTVFILARDESQAHWLDETLWQQDPDSFVPHALQEEAGAQQAPVEIGHQPPRRPRNLLINLQPEAPAFAGRFPQVIDFVPAEESLKQLARERYKQYRAAGFTLEMVQPG</sequence>
<proteinExistence type="predicted"/>
<dbReference type="Pfam" id="PF04364">
    <property type="entry name" value="DNA_pol3_chi"/>
    <property type="match status" value="1"/>
</dbReference>
<gene>
    <name evidence="1" type="ORF">GCM10023095_20900</name>
</gene>
<dbReference type="Gene3D" id="3.40.50.10110">
    <property type="entry name" value="DNA polymerase III subunit chi"/>
    <property type="match status" value="1"/>
</dbReference>
<accession>A0ABP8QAR9</accession>
<dbReference type="InterPro" id="IPR007459">
    <property type="entry name" value="DNA_pol3_chi"/>
</dbReference>
<protein>
    <submittedName>
        <fullName evidence="1">DNA polymerase III subunit chi</fullName>
    </submittedName>
</protein>
<organism evidence="1 2">
    <name type="scientific">Pseudaeromonas paramecii</name>
    <dbReference type="NCBI Taxonomy" id="2138166"/>
    <lineage>
        <taxon>Bacteria</taxon>
        <taxon>Pseudomonadati</taxon>
        <taxon>Pseudomonadota</taxon>
        <taxon>Gammaproteobacteria</taxon>
        <taxon>Aeromonadales</taxon>
        <taxon>Aeromonadaceae</taxon>
        <taxon>Pseudaeromonas</taxon>
    </lineage>
</organism>
<name>A0ABP8QAR9_9GAMM</name>
<reference evidence="2" key="1">
    <citation type="journal article" date="2019" name="Int. J. Syst. Evol. Microbiol.">
        <title>The Global Catalogue of Microorganisms (GCM) 10K type strain sequencing project: providing services to taxonomists for standard genome sequencing and annotation.</title>
        <authorList>
            <consortium name="The Broad Institute Genomics Platform"/>
            <consortium name="The Broad Institute Genome Sequencing Center for Infectious Disease"/>
            <person name="Wu L."/>
            <person name="Ma J."/>
        </authorList>
    </citation>
    <scope>NUCLEOTIDE SEQUENCE [LARGE SCALE GENOMIC DNA]</scope>
    <source>
        <strain evidence="2">JCM 32226</strain>
    </source>
</reference>
<keyword evidence="2" id="KW-1185">Reference proteome</keyword>
<dbReference type="Proteomes" id="UP001501321">
    <property type="component" value="Unassembled WGS sequence"/>
</dbReference>
<dbReference type="InterPro" id="IPR036768">
    <property type="entry name" value="PolIII_chi_sf"/>
</dbReference>
<dbReference type="SUPFAM" id="SSF102400">
    <property type="entry name" value="DNA polymerase III chi subunit"/>
    <property type="match status" value="1"/>
</dbReference>
<dbReference type="PANTHER" id="PTHR38767:SF1">
    <property type="entry name" value="DNA POLYMERASE III SUBUNIT CHI"/>
    <property type="match status" value="1"/>
</dbReference>
<dbReference type="PANTHER" id="PTHR38767">
    <property type="entry name" value="DNA POLYMERASE III SUBUNIT CHI"/>
    <property type="match status" value="1"/>
</dbReference>
<comment type="caution">
    <text evidence="1">The sequence shown here is derived from an EMBL/GenBank/DDBJ whole genome shotgun (WGS) entry which is preliminary data.</text>
</comment>
<dbReference type="RefSeq" id="WP_345012797.1">
    <property type="nucleotide sequence ID" value="NZ_BAABFC010000013.1"/>
</dbReference>